<feature type="chain" id="PRO_5013026216" description="Secreted protein" evidence="2">
    <location>
        <begin position="34"/>
        <end position="375"/>
    </location>
</feature>
<name>A0A1V9ZUQ9_ACHHY</name>
<protein>
    <recommendedName>
        <fullName evidence="5">Secreted protein</fullName>
    </recommendedName>
</protein>
<feature type="compositionally biased region" description="Low complexity" evidence="1">
    <location>
        <begin position="94"/>
        <end position="108"/>
    </location>
</feature>
<evidence type="ECO:0000256" key="2">
    <source>
        <dbReference type="SAM" id="SignalP"/>
    </source>
</evidence>
<sequence>MALPRRIVGALMGLILLSMCTLFLCLNLDTAEGLTSSHPSAISTALTVIASAKGSLSAGGVGSGTPVNAEDDANATASTASSTVGNYFASTTNSTVGSDSSPPGSTSSNETTVEPVAQKLAYMLYATNAITACNALIMAKNIRRLGTPASIDIVVLVGASLPEHKRAALVAGGLIVVVVQPWLQRNAPHDTWIESLTKLRIFEERGYERVIYLDSDAWLHRNLDHLFHLGEAVFWAPRAYYQDQPFIGSTLLVLAPSNRLFRQLEQAVLDHPREEWYDMDVLNVVWRDMYGMLPNHYVFLNSEINSDRTFGFETPEERINHTYVHHFSMMDNGKYGKPWRMNRFNVERKPEWHPLFYKLFDLYWASQDEFCGGIM</sequence>
<dbReference type="STRING" id="1202772.A0A1V9ZUQ9"/>
<dbReference type="EMBL" id="JNBR01000001">
    <property type="protein sequence ID" value="OQS01766.1"/>
    <property type="molecule type" value="Genomic_DNA"/>
</dbReference>
<organism evidence="3 4">
    <name type="scientific">Achlya hypogyna</name>
    <name type="common">Oomycete</name>
    <name type="synonym">Protoachlya hypogyna</name>
    <dbReference type="NCBI Taxonomy" id="1202772"/>
    <lineage>
        <taxon>Eukaryota</taxon>
        <taxon>Sar</taxon>
        <taxon>Stramenopiles</taxon>
        <taxon>Oomycota</taxon>
        <taxon>Saprolegniomycetes</taxon>
        <taxon>Saprolegniales</taxon>
        <taxon>Achlyaceae</taxon>
        <taxon>Achlya</taxon>
    </lineage>
</organism>
<dbReference type="PANTHER" id="PTHR11183">
    <property type="entry name" value="GLYCOGENIN SUBFAMILY MEMBER"/>
    <property type="match status" value="1"/>
</dbReference>
<reference evidence="3 4" key="1">
    <citation type="journal article" date="2014" name="Genome Biol. Evol.">
        <title>The secreted proteins of Achlya hypogyna and Thraustotheca clavata identify the ancestral oomycete secretome and reveal gene acquisitions by horizontal gene transfer.</title>
        <authorList>
            <person name="Misner I."/>
            <person name="Blouin N."/>
            <person name="Leonard G."/>
            <person name="Richards T.A."/>
            <person name="Lane C.E."/>
        </authorList>
    </citation>
    <scope>NUCLEOTIDE SEQUENCE [LARGE SCALE GENOMIC DNA]</scope>
    <source>
        <strain evidence="3 4">ATCC 48635</strain>
    </source>
</reference>
<dbReference type="InterPro" id="IPR050587">
    <property type="entry name" value="GNT1/Glycosyltrans_8"/>
</dbReference>
<keyword evidence="4" id="KW-1185">Reference proteome</keyword>
<evidence type="ECO:0000313" key="3">
    <source>
        <dbReference type="EMBL" id="OQS01766.1"/>
    </source>
</evidence>
<dbReference type="OrthoDB" id="66771at2759"/>
<evidence type="ECO:0000313" key="4">
    <source>
        <dbReference type="Proteomes" id="UP000243579"/>
    </source>
</evidence>
<dbReference type="InterPro" id="IPR029044">
    <property type="entry name" value="Nucleotide-diphossugar_trans"/>
</dbReference>
<proteinExistence type="predicted"/>
<evidence type="ECO:0008006" key="5">
    <source>
        <dbReference type="Google" id="ProtNLM"/>
    </source>
</evidence>
<feature type="region of interest" description="Disordered" evidence="1">
    <location>
        <begin position="92"/>
        <end position="112"/>
    </location>
</feature>
<dbReference type="AlphaFoldDB" id="A0A1V9ZUQ9"/>
<feature type="signal peptide" evidence="2">
    <location>
        <begin position="1"/>
        <end position="33"/>
    </location>
</feature>
<evidence type="ECO:0000256" key="1">
    <source>
        <dbReference type="SAM" id="MobiDB-lite"/>
    </source>
</evidence>
<dbReference type="Gene3D" id="3.90.550.10">
    <property type="entry name" value="Spore Coat Polysaccharide Biosynthesis Protein SpsA, Chain A"/>
    <property type="match status" value="1"/>
</dbReference>
<comment type="caution">
    <text evidence="3">The sequence shown here is derived from an EMBL/GenBank/DDBJ whole genome shotgun (WGS) entry which is preliminary data.</text>
</comment>
<gene>
    <name evidence="3" type="ORF">ACHHYP_00261</name>
</gene>
<accession>A0A1V9ZUQ9</accession>
<dbReference type="SUPFAM" id="SSF53448">
    <property type="entry name" value="Nucleotide-diphospho-sugar transferases"/>
    <property type="match status" value="1"/>
</dbReference>
<dbReference type="Proteomes" id="UP000243579">
    <property type="component" value="Unassembled WGS sequence"/>
</dbReference>
<keyword evidence="2" id="KW-0732">Signal</keyword>